<dbReference type="Proteomes" id="UP000499080">
    <property type="component" value="Unassembled WGS sequence"/>
</dbReference>
<dbReference type="PANTHER" id="PTHR23080:SF144">
    <property type="entry name" value="SPINDLE AND KINETOCHORE ASSOCIATED COMPLEX SUBUNIT 3"/>
    <property type="match status" value="1"/>
</dbReference>
<dbReference type="AlphaFoldDB" id="A0A4Y2MSC1"/>
<comment type="cofactor">
    <cofactor evidence="1">
        <name>a divalent metal cation</name>
        <dbReference type="ChEBI" id="CHEBI:60240"/>
    </cofactor>
</comment>
<gene>
    <name evidence="5" type="ORF">AVEN_119814_1</name>
</gene>
<dbReference type="EMBL" id="BGPR01007798">
    <property type="protein sequence ID" value="GBN29573.1"/>
    <property type="molecule type" value="Genomic_DNA"/>
</dbReference>
<comment type="caution">
    <text evidence="5">The sequence shown here is derived from an EMBL/GenBank/DDBJ whole genome shotgun (WGS) entry which is preliminary data.</text>
</comment>
<sequence>MKRDDKRNPKLSNTSSLWCCEDHFSLKDDMENYCQWMLTKNVKRLKLKTGTVPHRFDCQKRHIPSPIERQGAKKRKHLSLIEEVLSSPVSLPSTSTNLQDECLEMNLDENTKVNKSLQVDIKTPFKSKGTMTTPQVISVACSPIKGLQTVQNYNLSQKVLDESSAKIEVDNFKIDILVENSESEYECPDESSSEDELFAMEQYKKHMLIGTIMSIEKNPKIFLGLPPRSFYLIKLITEDVPLPTNHIYVVLKKLRLNMSFTILALDFGLSVSSISRIFCKSLPVLAKIMQDLIVWPDKTDISRHLPIPFRARYAKVQSIIDCLEIQIEKPSNPVHQAHTWSNYYSCNTIKYLLSCTPDGLVSFVSEGYGGRTTDCTIVEDSGFLNKLSPGALVMADRGFKNVSVLLEQRGCSLVRPPSVSSSTRSTKSEVRQSKQIAALRIHVERVIGRLRDFTMLSPHACVDNHFIPVLDLAVIVSCGIINMQDHLIKKQI</sequence>
<dbReference type="InterPro" id="IPR027805">
    <property type="entry name" value="Transposase_HTH_dom"/>
</dbReference>
<evidence type="ECO:0000256" key="1">
    <source>
        <dbReference type="ARBA" id="ARBA00001968"/>
    </source>
</evidence>
<protein>
    <recommendedName>
        <fullName evidence="7">DDE Tnp4 domain-containing protein</fullName>
    </recommendedName>
</protein>
<dbReference type="InterPro" id="IPR027806">
    <property type="entry name" value="HARBI1_dom"/>
</dbReference>
<evidence type="ECO:0000256" key="2">
    <source>
        <dbReference type="ARBA" id="ARBA00022723"/>
    </source>
</evidence>
<evidence type="ECO:0000259" key="4">
    <source>
        <dbReference type="Pfam" id="PF13613"/>
    </source>
</evidence>
<dbReference type="OrthoDB" id="6434106at2759"/>
<feature type="domain" description="Transposase Helix-turn-helix" evidence="4">
    <location>
        <begin position="248"/>
        <end position="288"/>
    </location>
</feature>
<dbReference type="Pfam" id="PF13359">
    <property type="entry name" value="DDE_Tnp_4"/>
    <property type="match status" value="1"/>
</dbReference>
<organism evidence="5 6">
    <name type="scientific">Araneus ventricosus</name>
    <name type="common">Orbweaver spider</name>
    <name type="synonym">Epeira ventricosa</name>
    <dbReference type="NCBI Taxonomy" id="182803"/>
    <lineage>
        <taxon>Eukaryota</taxon>
        <taxon>Metazoa</taxon>
        <taxon>Ecdysozoa</taxon>
        <taxon>Arthropoda</taxon>
        <taxon>Chelicerata</taxon>
        <taxon>Arachnida</taxon>
        <taxon>Araneae</taxon>
        <taxon>Araneomorphae</taxon>
        <taxon>Entelegynae</taxon>
        <taxon>Araneoidea</taxon>
        <taxon>Araneidae</taxon>
        <taxon>Araneus</taxon>
    </lineage>
</organism>
<keyword evidence="2" id="KW-0479">Metal-binding</keyword>
<evidence type="ECO:0008006" key="7">
    <source>
        <dbReference type="Google" id="ProtNLM"/>
    </source>
</evidence>
<reference evidence="5 6" key="1">
    <citation type="journal article" date="2019" name="Sci. Rep.">
        <title>Orb-weaving spider Araneus ventricosus genome elucidates the spidroin gene catalogue.</title>
        <authorList>
            <person name="Kono N."/>
            <person name="Nakamura H."/>
            <person name="Ohtoshi R."/>
            <person name="Moran D.A.P."/>
            <person name="Shinohara A."/>
            <person name="Yoshida Y."/>
            <person name="Fujiwara M."/>
            <person name="Mori M."/>
            <person name="Tomita M."/>
            <person name="Arakawa K."/>
        </authorList>
    </citation>
    <scope>NUCLEOTIDE SEQUENCE [LARGE SCALE GENOMIC DNA]</scope>
</reference>
<proteinExistence type="predicted"/>
<evidence type="ECO:0000313" key="6">
    <source>
        <dbReference type="Proteomes" id="UP000499080"/>
    </source>
</evidence>
<feature type="domain" description="DDE Tnp4" evidence="3">
    <location>
        <begin position="320"/>
        <end position="482"/>
    </location>
</feature>
<dbReference type="GO" id="GO:0046872">
    <property type="term" value="F:metal ion binding"/>
    <property type="evidence" value="ECO:0007669"/>
    <property type="project" value="UniProtKB-KW"/>
</dbReference>
<dbReference type="PANTHER" id="PTHR23080">
    <property type="entry name" value="THAP DOMAIN PROTEIN"/>
    <property type="match status" value="1"/>
</dbReference>
<evidence type="ECO:0000259" key="3">
    <source>
        <dbReference type="Pfam" id="PF13359"/>
    </source>
</evidence>
<accession>A0A4Y2MSC1</accession>
<keyword evidence="6" id="KW-1185">Reference proteome</keyword>
<evidence type="ECO:0000313" key="5">
    <source>
        <dbReference type="EMBL" id="GBN29573.1"/>
    </source>
</evidence>
<name>A0A4Y2MSC1_ARAVE</name>
<dbReference type="Pfam" id="PF13613">
    <property type="entry name" value="HTH_Tnp_4"/>
    <property type="match status" value="1"/>
</dbReference>